<dbReference type="Proteomes" id="UP001230328">
    <property type="component" value="Unassembled WGS sequence"/>
</dbReference>
<organism evidence="1 2">
    <name type="scientific">Streptomyces umbrinus</name>
    <dbReference type="NCBI Taxonomy" id="67370"/>
    <lineage>
        <taxon>Bacteria</taxon>
        <taxon>Bacillati</taxon>
        <taxon>Actinomycetota</taxon>
        <taxon>Actinomycetes</taxon>
        <taxon>Kitasatosporales</taxon>
        <taxon>Streptomycetaceae</taxon>
        <taxon>Streptomyces</taxon>
        <taxon>Streptomyces phaeochromogenes group</taxon>
    </lineage>
</organism>
<name>A0ABU0TBB6_9ACTN</name>
<evidence type="ECO:0000313" key="2">
    <source>
        <dbReference type="Proteomes" id="UP001230328"/>
    </source>
</evidence>
<gene>
    <name evidence="1" type="ORF">QF035_010685</name>
</gene>
<dbReference type="EMBL" id="JAUSZI010000002">
    <property type="protein sequence ID" value="MDQ1033103.1"/>
    <property type="molecule type" value="Genomic_DNA"/>
</dbReference>
<protein>
    <submittedName>
        <fullName evidence="1">Uncharacterized protein</fullName>
    </submittedName>
</protein>
<proteinExistence type="predicted"/>
<accession>A0ABU0TBB6</accession>
<keyword evidence="2" id="KW-1185">Reference proteome</keyword>
<evidence type="ECO:0000313" key="1">
    <source>
        <dbReference type="EMBL" id="MDQ1033103.1"/>
    </source>
</evidence>
<comment type="caution">
    <text evidence="1">The sequence shown here is derived from an EMBL/GenBank/DDBJ whole genome shotgun (WGS) entry which is preliminary data.</text>
</comment>
<sequence length="64" mass="6809">MDPQNPLAVLGMRLLIIGTAGPQAGDPAPGSRSADVLTRVQPTRAQAYVCKFLHRARTQLVIVA</sequence>
<reference evidence="1 2" key="1">
    <citation type="submission" date="2023-07" db="EMBL/GenBank/DDBJ databases">
        <title>Comparative genomics of wheat-associated soil bacteria to identify genetic determinants of phenazine resistance.</title>
        <authorList>
            <person name="Mouncey N."/>
        </authorList>
    </citation>
    <scope>NUCLEOTIDE SEQUENCE [LARGE SCALE GENOMIC DNA]</scope>
    <source>
        <strain evidence="1 2">V2I4</strain>
    </source>
</reference>